<dbReference type="EMBL" id="MHLL01000030">
    <property type="protein sequence ID" value="OGZ08698.1"/>
    <property type="molecule type" value="Genomic_DNA"/>
</dbReference>
<sequence length="247" mass="27965">MTNETMTIDRLVEESEATTLVVRKKHGVLPEEVSETFARHAAELRKAGRSFGKFQEKERFGKYLNVLANFPILKTELLLLSQEVVLRVKDSKHNPRPTARLPLFGVIKLDRREPSPFSAVIQTRNDGSIVIKLNYQIIEFRELGGYLRMLRGGLGTLAGELSLDEFDGRVTQSVPNIPKKISESAMEAKDFGFASLGLVWGPAEYTLEEIPYKSDPLLVGKMFDTWWILAQWDVTDAEKKLIPTKDD</sequence>
<dbReference type="STRING" id="1798661.A3D65_01310"/>
<name>A0A1G2D7G5_9BACT</name>
<protein>
    <submittedName>
        <fullName evidence="1">Uncharacterized protein</fullName>
    </submittedName>
</protein>
<proteinExistence type="predicted"/>
<reference evidence="1 2" key="1">
    <citation type="journal article" date="2016" name="Nat. Commun.">
        <title>Thousands of microbial genomes shed light on interconnected biogeochemical processes in an aquifer system.</title>
        <authorList>
            <person name="Anantharaman K."/>
            <person name="Brown C.T."/>
            <person name="Hug L.A."/>
            <person name="Sharon I."/>
            <person name="Castelle C.J."/>
            <person name="Probst A.J."/>
            <person name="Thomas B.C."/>
            <person name="Singh A."/>
            <person name="Wilkins M.J."/>
            <person name="Karaoz U."/>
            <person name="Brodie E.L."/>
            <person name="Williams K.H."/>
            <person name="Hubbard S.S."/>
            <person name="Banfield J.F."/>
        </authorList>
    </citation>
    <scope>NUCLEOTIDE SEQUENCE [LARGE SCALE GENOMIC DNA]</scope>
</reference>
<dbReference type="AlphaFoldDB" id="A0A1G2D7G5"/>
<evidence type="ECO:0000313" key="2">
    <source>
        <dbReference type="Proteomes" id="UP000177996"/>
    </source>
</evidence>
<dbReference type="Proteomes" id="UP000177996">
    <property type="component" value="Unassembled WGS sequence"/>
</dbReference>
<evidence type="ECO:0000313" key="1">
    <source>
        <dbReference type="EMBL" id="OGZ08698.1"/>
    </source>
</evidence>
<comment type="caution">
    <text evidence="1">The sequence shown here is derived from an EMBL/GenBank/DDBJ whole genome shotgun (WGS) entry which is preliminary data.</text>
</comment>
<organism evidence="1 2">
    <name type="scientific">Candidatus Lloydbacteria bacterium RIFCSPHIGHO2_02_FULL_50_13</name>
    <dbReference type="NCBI Taxonomy" id="1798661"/>
    <lineage>
        <taxon>Bacteria</taxon>
        <taxon>Candidatus Lloydiibacteriota</taxon>
    </lineage>
</organism>
<gene>
    <name evidence="1" type="ORF">A3D65_01310</name>
</gene>
<accession>A0A1G2D7G5</accession>